<dbReference type="RefSeq" id="WP_236862597.1">
    <property type="nucleotide sequence ID" value="NZ_BAABAZ010000006.1"/>
</dbReference>
<name>A0ABP8ELE8_9MICO</name>
<organism evidence="2 3">
    <name type="scientific">Brevibacterium daeguense</name>
    <dbReference type="NCBI Taxonomy" id="909936"/>
    <lineage>
        <taxon>Bacteria</taxon>
        <taxon>Bacillati</taxon>
        <taxon>Actinomycetota</taxon>
        <taxon>Actinomycetes</taxon>
        <taxon>Micrococcales</taxon>
        <taxon>Brevibacteriaceae</taxon>
        <taxon>Brevibacterium</taxon>
    </lineage>
</organism>
<accession>A0ABP8ELE8</accession>
<proteinExistence type="predicted"/>
<comment type="caution">
    <text evidence="2">The sequence shown here is derived from an EMBL/GenBank/DDBJ whole genome shotgun (WGS) entry which is preliminary data.</text>
</comment>
<protein>
    <submittedName>
        <fullName evidence="2">Uncharacterized protein</fullName>
    </submittedName>
</protein>
<evidence type="ECO:0000313" key="2">
    <source>
        <dbReference type="EMBL" id="GAA4284617.1"/>
    </source>
</evidence>
<reference evidence="3" key="1">
    <citation type="journal article" date="2019" name="Int. J. Syst. Evol. Microbiol.">
        <title>The Global Catalogue of Microorganisms (GCM) 10K type strain sequencing project: providing services to taxonomists for standard genome sequencing and annotation.</title>
        <authorList>
            <consortium name="The Broad Institute Genomics Platform"/>
            <consortium name="The Broad Institute Genome Sequencing Center for Infectious Disease"/>
            <person name="Wu L."/>
            <person name="Ma J."/>
        </authorList>
    </citation>
    <scope>NUCLEOTIDE SEQUENCE [LARGE SCALE GENOMIC DNA]</scope>
    <source>
        <strain evidence="3">JCM 17458</strain>
    </source>
</reference>
<dbReference type="Proteomes" id="UP001501586">
    <property type="component" value="Unassembled WGS sequence"/>
</dbReference>
<gene>
    <name evidence="2" type="ORF">GCM10022261_21480</name>
</gene>
<keyword evidence="3" id="KW-1185">Reference proteome</keyword>
<evidence type="ECO:0000313" key="3">
    <source>
        <dbReference type="Proteomes" id="UP001501586"/>
    </source>
</evidence>
<evidence type="ECO:0000256" key="1">
    <source>
        <dbReference type="SAM" id="MobiDB-lite"/>
    </source>
</evidence>
<sequence>MSPPAREFAASRELSRLLTMFAGAERPLHPDRPAPAAALVLLREAAAGVEVFVTRQSDARGNAERNRWAFPTTELIASDLRRLRTAGWSAEQCAAALRIDSPSRALALYTAAARIGLVTMGILLAEDIDGRVVTTAGIPVERSTRELVAAKRLSFPQVLDDRDLRFRPDLLRPWLRWINTPWQLRRFDTVYFTAALPHVQHVDFLSHNDAWGGWKAPAEVLAASDPDRSEHISVATRLVCESLAEMPSIGSAMTRIRDLRPIIPEIAQRGDRWWVTVSPPADPSQRGALRDSGTVESGEDDADSPPLVAETEEESEIDPRAE</sequence>
<dbReference type="EMBL" id="BAABAZ010000006">
    <property type="protein sequence ID" value="GAA4284617.1"/>
    <property type="molecule type" value="Genomic_DNA"/>
</dbReference>
<feature type="region of interest" description="Disordered" evidence="1">
    <location>
        <begin position="275"/>
        <end position="322"/>
    </location>
</feature>
<dbReference type="Gene3D" id="3.90.79.10">
    <property type="entry name" value="Nucleoside Triphosphate Pyrophosphohydrolase"/>
    <property type="match status" value="1"/>
</dbReference>